<name>A0A392UA45_9FABA</name>
<sequence length="74" mass="8088">YQGSSSNQAPVPPKKADWELAIEAMATNMNSFTQETRAAQKNATASIKNLEIQVGQIAQQLTTSSRKSSKQHCH</sequence>
<evidence type="ECO:0000313" key="1">
    <source>
        <dbReference type="EMBL" id="MCI69908.1"/>
    </source>
</evidence>
<proteinExistence type="predicted"/>
<dbReference type="EMBL" id="LXQA010765263">
    <property type="protein sequence ID" value="MCI69908.1"/>
    <property type="molecule type" value="Genomic_DNA"/>
</dbReference>
<keyword evidence="2" id="KW-1185">Reference proteome</keyword>
<dbReference type="AlphaFoldDB" id="A0A392UA45"/>
<reference evidence="1 2" key="1">
    <citation type="journal article" date="2018" name="Front. Plant Sci.">
        <title>Red Clover (Trifolium pratense) and Zigzag Clover (T. medium) - A Picture of Genomic Similarities and Differences.</title>
        <authorList>
            <person name="Dluhosova J."/>
            <person name="Istvanek J."/>
            <person name="Nedelnik J."/>
            <person name="Repkova J."/>
        </authorList>
    </citation>
    <scope>NUCLEOTIDE SEQUENCE [LARGE SCALE GENOMIC DNA]</scope>
    <source>
        <strain evidence="2">cv. 10/8</strain>
        <tissue evidence="1">Leaf</tissue>
    </source>
</reference>
<comment type="caution">
    <text evidence="1">The sequence shown here is derived from an EMBL/GenBank/DDBJ whole genome shotgun (WGS) entry which is preliminary data.</text>
</comment>
<feature type="non-terminal residue" evidence="1">
    <location>
        <position position="1"/>
    </location>
</feature>
<organism evidence="1 2">
    <name type="scientific">Trifolium medium</name>
    <dbReference type="NCBI Taxonomy" id="97028"/>
    <lineage>
        <taxon>Eukaryota</taxon>
        <taxon>Viridiplantae</taxon>
        <taxon>Streptophyta</taxon>
        <taxon>Embryophyta</taxon>
        <taxon>Tracheophyta</taxon>
        <taxon>Spermatophyta</taxon>
        <taxon>Magnoliopsida</taxon>
        <taxon>eudicotyledons</taxon>
        <taxon>Gunneridae</taxon>
        <taxon>Pentapetalae</taxon>
        <taxon>rosids</taxon>
        <taxon>fabids</taxon>
        <taxon>Fabales</taxon>
        <taxon>Fabaceae</taxon>
        <taxon>Papilionoideae</taxon>
        <taxon>50 kb inversion clade</taxon>
        <taxon>NPAAA clade</taxon>
        <taxon>Hologalegina</taxon>
        <taxon>IRL clade</taxon>
        <taxon>Trifolieae</taxon>
        <taxon>Trifolium</taxon>
    </lineage>
</organism>
<accession>A0A392UA45</accession>
<protein>
    <submittedName>
        <fullName evidence="1">Uncharacterized protein</fullName>
    </submittedName>
</protein>
<evidence type="ECO:0000313" key="2">
    <source>
        <dbReference type="Proteomes" id="UP000265520"/>
    </source>
</evidence>
<dbReference type="Proteomes" id="UP000265520">
    <property type="component" value="Unassembled WGS sequence"/>
</dbReference>